<gene>
    <name evidence="1" type="ORF">SAMN06265374_3264</name>
</gene>
<reference evidence="1 2" key="1">
    <citation type="submission" date="2017-05" db="EMBL/GenBank/DDBJ databases">
        <authorList>
            <person name="Varghese N."/>
            <person name="Submissions S."/>
        </authorList>
    </citation>
    <scope>NUCLEOTIDE SEQUENCE [LARGE SCALE GENOMIC DNA]</scope>
    <source>
        <strain evidence="1 2">DSM 15949</strain>
    </source>
</reference>
<organism evidence="1 2">
    <name type="scientific">Roseibium denhamense</name>
    <dbReference type="NCBI Taxonomy" id="76305"/>
    <lineage>
        <taxon>Bacteria</taxon>
        <taxon>Pseudomonadati</taxon>
        <taxon>Pseudomonadota</taxon>
        <taxon>Alphaproteobacteria</taxon>
        <taxon>Hyphomicrobiales</taxon>
        <taxon>Stappiaceae</taxon>
        <taxon>Roseibium</taxon>
    </lineage>
</organism>
<comment type="caution">
    <text evidence="1">The sequence shown here is derived from an EMBL/GenBank/DDBJ whole genome shotgun (WGS) entry which is preliminary data.</text>
</comment>
<evidence type="ECO:0008006" key="3">
    <source>
        <dbReference type="Google" id="ProtNLM"/>
    </source>
</evidence>
<evidence type="ECO:0000313" key="1">
    <source>
        <dbReference type="EMBL" id="SMP30499.1"/>
    </source>
</evidence>
<dbReference type="RefSeq" id="WP_155190483.1">
    <property type="nucleotide sequence ID" value="NZ_BAAAEA010000004.1"/>
</dbReference>
<sequence length="243" mass="26902">MVANRQEACAQNNALWCDAVLKAAGAKTHFHSAFWNATGKTLPLYPNLVTTSPKTSADLDAALARLPVNAAVKDSFDTLDLSRQGFKKLFQGTWLFRPPVSAKKASAPPCWHQITHAESLKKWLHEWNSKEALHSVFPNRLLEDSTVSFAAIHKDSVLKAGAVFNSGPSIEGKDILGISNLFYRKSWRYSALHDLMEPFPHKAICCYETDPDILPVYSQLGFEPCGTLTVWLRTSQPSSTETG</sequence>
<protein>
    <recommendedName>
        <fullName evidence="3">N-acetyltransferase domain-containing protein</fullName>
    </recommendedName>
</protein>
<proteinExistence type="predicted"/>
<keyword evidence="2" id="KW-1185">Reference proteome</keyword>
<dbReference type="EMBL" id="FXTT01000004">
    <property type="protein sequence ID" value="SMP30499.1"/>
    <property type="molecule type" value="Genomic_DNA"/>
</dbReference>
<evidence type="ECO:0000313" key="2">
    <source>
        <dbReference type="Proteomes" id="UP001157914"/>
    </source>
</evidence>
<dbReference type="Proteomes" id="UP001157914">
    <property type="component" value="Unassembled WGS sequence"/>
</dbReference>
<name>A0ABY1PC08_9HYPH</name>
<accession>A0ABY1PC08</accession>